<evidence type="ECO:0000256" key="2">
    <source>
        <dbReference type="ARBA" id="ARBA00022801"/>
    </source>
</evidence>
<dbReference type="NCBIfam" id="TIGR01441">
    <property type="entry name" value="GPR"/>
    <property type="match status" value="1"/>
</dbReference>
<dbReference type="EMBL" id="LR792683">
    <property type="protein sequence ID" value="CAB3393900.1"/>
    <property type="molecule type" value="Genomic_DNA"/>
</dbReference>
<accession>A0A6F9EAI7</accession>
<keyword evidence="1 4" id="KW-0645">Protease</keyword>
<dbReference type="RefSeq" id="WP_170085826.1">
    <property type="nucleotide sequence ID" value="NZ_CP047972.1"/>
</dbReference>
<dbReference type="PIRSF" id="PIRSF019549">
    <property type="entry name" value="Peptidase_A25"/>
    <property type="match status" value="1"/>
</dbReference>
<dbReference type="HAMAP" id="MF_00626">
    <property type="entry name" value="Germination_prot"/>
    <property type="match status" value="1"/>
</dbReference>
<dbReference type="Proteomes" id="UP000502196">
    <property type="component" value="Chromosome"/>
</dbReference>
<sequence>MHRTNPYAWRRFGEFVEWTHRGQAPEPQGDQQASDPRVDLAVEAHELAGGGDIPGVDVETWSEEGITVTRMHVQDEPAARRVGKEPGRYSTLEVPGLRKRDPDLQERVSARMAVELARFIELPDTESALVVGLGNWNVTADSLGPLVVEKLFVTRHLFHHIPDLMGDGYRSVSAVAPGVLGITGIETMEIVRGIVEHVKPKLVVAVDALASRSTKRVNTTIQIADTGVHPGSGVGNRRKGLTRETLGVPVIAIGVPTVVEATTIIHDALDYLLQRLSREVSDQLRPVLNTFDVAEKQKWITDILDPLGDNLVVTPKEIDAFVDDAAHIVATGLNVAFHPAISLEDAALFTH</sequence>
<keyword evidence="2 4" id="KW-0378">Hydrolase</keyword>
<comment type="PTM">
    <text evidence="4">Autoproteolytically processed. The inactive tetrameric zymogen termed p46 autoprocesses to a smaller form termed p41, which is active only during spore germination.</text>
</comment>
<evidence type="ECO:0000256" key="4">
    <source>
        <dbReference type="HAMAP-Rule" id="MF_00626"/>
    </source>
</evidence>
<dbReference type="InterPro" id="IPR005080">
    <property type="entry name" value="Peptidase_A25"/>
</dbReference>
<feature type="chain" id="PRO_5026409396" description="Germination protease" evidence="4">
    <location>
        <begin position="40"/>
        <end position="351"/>
    </location>
</feature>
<comment type="catalytic activity">
    <reaction evidence="4">
        <text>Endopeptidase action with P4 Glu or Asp, P1 preferably Glu &gt; Asp, P1' hydrophobic and P2' Ala.</text>
        <dbReference type="EC" id="3.4.24.78"/>
    </reaction>
</comment>
<comment type="subunit">
    <text evidence="4">Homotetramer.</text>
</comment>
<feature type="propeptide" id="PRO_5026409395" evidence="4">
    <location>
        <begin position="1"/>
        <end position="39"/>
    </location>
</feature>
<comment type="function">
    <text evidence="4">Initiates the rapid degradation of small, acid-soluble proteins during spore germination.</text>
</comment>
<dbReference type="EC" id="3.4.24.78" evidence="4"/>
<comment type="similarity">
    <text evidence="4">Belongs to the peptidase A25 family.</text>
</comment>
<dbReference type="InterPro" id="IPR023430">
    <property type="entry name" value="Pept_HybD-like_dom_sf"/>
</dbReference>
<organism evidence="5 6">
    <name type="scientific">Kyrpidia spormannii</name>
    <dbReference type="NCBI Taxonomy" id="2055160"/>
    <lineage>
        <taxon>Bacteria</taxon>
        <taxon>Bacillati</taxon>
        <taxon>Bacillota</taxon>
        <taxon>Bacilli</taxon>
        <taxon>Bacillales</taxon>
        <taxon>Alicyclobacillaceae</taxon>
        <taxon>Kyrpidia</taxon>
    </lineage>
</organism>
<reference evidence="5 6" key="1">
    <citation type="submission" date="2020-04" db="EMBL/GenBank/DDBJ databases">
        <authorList>
            <person name="Hogendoorn C."/>
        </authorList>
    </citation>
    <scope>NUCLEOTIDE SEQUENCE [LARGE SCALE GENOMIC DNA]</scope>
    <source>
        <strain evidence="5">COOX1</strain>
    </source>
</reference>
<dbReference type="GO" id="GO:0006508">
    <property type="term" value="P:proteolysis"/>
    <property type="evidence" value="ECO:0007669"/>
    <property type="project" value="UniProtKB-UniRule"/>
</dbReference>
<evidence type="ECO:0000313" key="5">
    <source>
        <dbReference type="EMBL" id="CAB3393900.1"/>
    </source>
</evidence>
<evidence type="ECO:0000256" key="1">
    <source>
        <dbReference type="ARBA" id="ARBA00022670"/>
    </source>
</evidence>
<proteinExistence type="inferred from homology"/>
<dbReference type="AlphaFoldDB" id="A0A6F9EAI7"/>
<keyword evidence="3 4" id="KW-0865">Zymogen</keyword>
<name>A0A6F9EAI7_9BACL</name>
<protein>
    <recommendedName>
        <fullName evidence="4">Germination protease</fullName>
        <ecNumber evidence="4">3.4.24.78</ecNumber>
    </recommendedName>
    <alternativeName>
        <fullName evidence="4">GPR endopeptidase</fullName>
    </alternativeName>
    <alternativeName>
        <fullName evidence="4">Germination proteinase</fullName>
    </alternativeName>
    <alternativeName>
        <fullName evidence="4">Spore protease</fullName>
    </alternativeName>
</protein>
<evidence type="ECO:0000313" key="6">
    <source>
        <dbReference type="Proteomes" id="UP000502196"/>
    </source>
</evidence>
<dbReference type="SUPFAM" id="SSF53163">
    <property type="entry name" value="HybD-like"/>
    <property type="match status" value="1"/>
</dbReference>
<dbReference type="GO" id="GO:0004222">
    <property type="term" value="F:metalloendopeptidase activity"/>
    <property type="evidence" value="ECO:0007669"/>
    <property type="project" value="UniProtKB-UniRule"/>
</dbReference>
<gene>
    <name evidence="4 5" type="primary">gpr</name>
    <name evidence="5" type="ORF">COOX1_2145</name>
</gene>
<dbReference type="GO" id="GO:0009847">
    <property type="term" value="P:spore germination"/>
    <property type="evidence" value="ECO:0007669"/>
    <property type="project" value="UniProtKB-UniRule"/>
</dbReference>
<dbReference type="Gene3D" id="3.40.50.1450">
    <property type="entry name" value="HybD-like"/>
    <property type="match status" value="1"/>
</dbReference>
<dbReference type="Pfam" id="PF03418">
    <property type="entry name" value="Peptidase_A25"/>
    <property type="match status" value="2"/>
</dbReference>
<evidence type="ECO:0000256" key="3">
    <source>
        <dbReference type="ARBA" id="ARBA00023145"/>
    </source>
</evidence>